<feature type="transmembrane region" description="Helical" evidence="8">
    <location>
        <begin position="196"/>
        <end position="215"/>
    </location>
</feature>
<dbReference type="Pfam" id="PF03606">
    <property type="entry name" value="DcuC"/>
    <property type="match status" value="1"/>
</dbReference>
<accession>A0A5C0SH29</accession>
<dbReference type="InterPro" id="IPR018385">
    <property type="entry name" value="C4_dicarb_anaerob_car-like"/>
</dbReference>
<feature type="transmembrane region" description="Helical" evidence="8">
    <location>
        <begin position="272"/>
        <end position="291"/>
    </location>
</feature>
<feature type="transmembrane region" description="Helical" evidence="8">
    <location>
        <begin position="111"/>
        <end position="131"/>
    </location>
</feature>
<dbReference type="RefSeq" id="WP_148810173.1">
    <property type="nucleotide sequence ID" value="NZ_CP042243.1"/>
</dbReference>
<protein>
    <submittedName>
        <fullName evidence="9">C4-dicarboxylate ABC transporter</fullName>
    </submittedName>
</protein>
<gene>
    <name evidence="9" type="ORF">FQB35_12310</name>
</gene>
<evidence type="ECO:0000256" key="1">
    <source>
        <dbReference type="ARBA" id="ARBA00004651"/>
    </source>
</evidence>
<dbReference type="EMBL" id="CP042243">
    <property type="protein sequence ID" value="QEK13036.1"/>
    <property type="molecule type" value="Genomic_DNA"/>
</dbReference>
<dbReference type="NCBIfam" id="TIGR00771">
    <property type="entry name" value="DcuC"/>
    <property type="match status" value="1"/>
</dbReference>
<dbReference type="InterPro" id="IPR004669">
    <property type="entry name" value="C4_dicarb_anaerob_car"/>
</dbReference>
<feature type="transmembrane region" description="Helical" evidence="8">
    <location>
        <begin position="436"/>
        <end position="454"/>
    </location>
</feature>
<evidence type="ECO:0000256" key="5">
    <source>
        <dbReference type="ARBA" id="ARBA00022692"/>
    </source>
</evidence>
<evidence type="ECO:0000256" key="4">
    <source>
        <dbReference type="ARBA" id="ARBA00022475"/>
    </source>
</evidence>
<evidence type="ECO:0000256" key="7">
    <source>
        <dbReference type="ARBA" id="ARBA00023136"/>
    </source>
</evidence>
<evidence type="ECO:0000313" key="10">
    <source>
        <dbReference type="Proteomes" id="UP000324646"/>
    </source>
</evidence>
<dbReference type="NCBIfam" id="NF037994">
    <property type="entry name" value="DcuC_1"/>
    <property type="match status" value="1"/>
</dbReference>
<feature type="transmembrane region" description="Helical" evidence="8">
    <location>
        <begin position="411"/>
        <end position="430"/>
    </location>
</feature>
<dbReference type="GO" id="GO:0015556">
    <property type="term" value="F:C4-dicarboxylate transmembrane transporter activity"/>
    <property type="evidence" value="ECO:0007669"/>
    <property type="project" value="InterPro"/>
</dbReference>
<dbReference type="PANTHER" id="PTHR42002:SF2">
    <property type="entry name" value="ANAEROBIC C4-DICARBOXYLATE TRANSPORTER DCUC-RELATED"/>
    <property type="match status" value="1"/>
</dbReference>
<feature type="transmembrane region" description="Helical" evidence="8">
    <location>
        <begin position="247"/>
        <end position="266"/>
    </location>
</feature>
<evidence type="ECO:0000256" key="8">
    <source>
        <dbReference type="SAM" id="Phobius"/>
    </source>
</evidence>
<feature type="transmembrane region" description="Helical" evidence="8">
    <location>
        <begin position="138"/>
        <end position="163"/>
    </location>
</feature>
<feature type="transmembrane region" description="Helical" evidence="8">
    <location>
        <begin position="376"/>
        <end position="399"/>
    </location>
</feature>
<keyword evidence="7 8" id="KW-0472">Membrane</keyword>
<name>A0A5C0SH29_CRATE</name>
<reference evidence="9 10" key="1">
    <citation type="submission" date="2019-07" db="EMBL/GenBank/DDBJ databases">
        <title>Complete genome of Crassaminicella thermophila SY095.</title>
        <authorList>
            <person name="Li X."/>
        </authorList>
    </citation>
    <scope>NUCLEOTIDE SEQUENCE [LARGE SCALE GENOMIC DNA]</scope>
    <source>
        <strain evidence="9 10">SY095</strain>
    </source>
</reference>
<dbReference type="GO" id="GO:0005886">
    <property type="term" value="C:plasma membrane"/>
    <property type="evidence" value="ECO:0007669"/>
    <property type="project" value="UniProtKB-SubCell"/>
</dbReference>
<keyword evidence="5 8" id="KW-0812">Transmembrane</keyword>
<dbReference type="PANTHER" id="PTHR42002">
    <property type="entry name" value="ANAEROBIC C4-DICARBOXYLATE TRANSPORTER DCUC-RELATED"/>
    <property type="match status" value="1"/>
</dbReference>
<dbReference type="OrthoDB" id="1674075at2"/>
<comment type="subcellular location">
    <subcellularLocation>
        <location evidence="1">Cell membrane</location>
        <topology evidence="1">Multi-pass membrane protein</topology>
    </subcellularLocation>
</comment>
<organism evidence="9 10">
    <name type="scientific">Crassaminicella thermophila</name>
    <dbReference type="NCBI Taxonomy" id="2599308"/>
    <lineage>
        <taxon>Bacteria</taxon>
        <taxon>Bacillati</taxon>
        <taxon>Bacillota</taxon>
        <taxon>Clostridia</taxon>
        <taxon>Eubacteriales</taxon>
        <taxon>Clostridiaceae</taxon>
        <taxon>Crassaminicella</taxon>
    </lineage>
</organism>
<proteinExistence type="inferred from homology"/>
<comment type="similarity">
    <text evidence="2">Belongs to the DcuC/DcuD transporter (TC 2.A.61) family.</text>
</comment>
<evidence type="ECO:0000256" key="6">
    <source>
        <dbReference type="ARBA" id="ARBA00022989"/>
    </source>
</evidence>
<dbReference type="AlphaFoldDB" id="A0A5C0SH29"/>
<evidence type="ECO:0000256" key="3">
    <source>
        <dbReference type="ARBA" id="ARBA00022448"/>
    </source>
</evidence>
<feature type="transmembrane region" description="Helical" evidence="8">
    <location>
        <begin position="353"/>
        <end position="370"/>
    </location>
</feature>
<feature type="transmembrane region" description="Helical" evidence="8">
    <location>
        <begin position="69"/>
        <end position="91"/>
    </location>
</feature>
<sequence>MLGILLAVIITLFVGRLVLREYKPQAVLMFGGIILMVLAVVFKLGGILPEDKSTGLVWFDIFEFMKNTFSKTSAGLGLTIMAVGGFAKYMSNIGASQALVKLTIKPLRKMNAPYVVLAVGYMIGQLLNVFIPSASGLGVLLMVTMYPILVSLGVSPLAATAMIGTTACLDLGPASGNANLAATTAGIDVSIYFVKYQLPVAIATILTISILHYFVQKRFDKKSGYDPNGVHNVEIAATIEDNEVPKIYAILPMVPLVLILIFSKLLVKSVKMHVVTAMLISLFISMIFEYIRHKDAKKVFASLQNYFDGMGTQFAKVVTLVVAGQTFAQGLKSIGAINTVIESSQSAGFGSNIMMIIMTAIIAVSAILMGSGNAPFFAFAALAPEVAAKLAIPAVLMLLPMQLAAGIARSVSPITGVIVAVAGISNVSPIEVVKRTAIPMAGALLVTVAANYILF</sequence>
<dbReference type="KEGG" id="crs:FQB35_12310"/>
<dbReference type="Proteomes" id="UP000324646">
    <property type="component" value="Chromosome"/>
</dbReference>
<keyword evidence="10" id="KW-1185">Reference proteome</keyword>
<keyword evidence="4" id="KW-1003">Cell membrane</keyword>
<evidence type="ECO:0000313" key="9">
    <source>
        <dbReference type="EMBL" id="QEK13036.1"/>
    </source>
</evidence>
<keyword evidence="6 8" id="KW-1133">Transmembrane helix</keyword>
<feature type="transmembrane region" description="Helical" evidence="8">
    <location>
        <begin position="30"/>
        <end position="48"/>
    </location>
</feature>
<keyword evidence="3" id="KW-0813">Transport</keyword>
<evidence type="ECO:0000256" key="2">
    <source>
        <dbReference type="ARBA" id="ARBA00005275"/>
    </source>
</evidence>